<dbReference type="RefSeq" id="WP_234953088.1">
    <property type="nucleotide sequence ID" value="NZ_FNQF01000002.1"/>
</dbReference>
<evidence type="ECO:0000256" key="1">
    <source>
        <dbReference type="PIRSR" id="PIRSR613078-2"/>
    </source>
</evidence>
<dbReference type="SMART" id="SM00855">
    <property type="entry name" value="PGAM"/>
    <property type="match status" value="1"/>
</dbReference>
<name>A0A1H3XLP1_9FLAO</name>
<dbReference type="InterPro" id="IPR013078">
    <property type="entry name" value="His_Pase_superF_clade-1"/>
</dbReference>
<evidence type="ECO:0000313" key="3">
    <source>
        <dbReference type="Proteomes" id="UP000198820"/>
    </source>
</evidence>
<dbReference type="CDD" id="cd07040">
    <property type="entry name" value="HP"/>
    <property type="match status" value="1"/>
</dbReference>
<dbReference type="STRING" id="908615.SAMN05421540_102400"/>
<dbReference type="PANTHER" id="PTHR47623:SF1">
    <property type="entry name" value="OS09G0287300 PROTEIN"/>
    <property type="match status" value="1"/>
</dbReference>
<evidence type="ECO:0000313" key="2">
    <source>
        <dbReference type="EMBL" id="SEA00170.1"/>
    </source>
</evidence>
<dbReference type="InterPro" id="IPR029033">
    <property type="entry name" value="His_PPase_superfam"/>
</dbReference>
<dbReference type="Pfam" id="PF00300">
    <property type="entry name" value="His_Phos_1"/>
    <property type="match status" value="1"/>
</dbReference>
<dbReference type="EMBL" id="FNQF01000002">
    <property type="protein sequence ID" value="SEA00170.1"/>
    <property type="molecule type" value="Genomic_DNA"/>
</dbReference>
<reference evidence="2 3" key="1">
    <citation type="submission" date="2016-10" db="EMBL/GenBank/DDBJ databases">
        <authorList>
            <person name="de Groot N.N."/>
        </authorList>
    </citation>
    <scope>NUCLEOTIDE SEQUENCE [LARGE SCALE GENOMIC DNA]</scope>
    <source>
        <strain evidence="2 3">DSM 23581</strain>
    </source>
</reference>
<gene>
    <name evidence="2" type="ORF">SAMN05421540_102400</name>
</gene>
<sequence length="165" mass="18731">MMKTKRLVIIRHGKSSWKNDELEDIKRPLKERAYKDAELVSNAYKASSIHSFTAFTSPAVRAHETAKLVTDHLDNQIKSLKVDGQLYTFSPSILLDFIANLSDNINNVMLFGHNPAITDVVNQLGSEYFQNVPTTGLVEIQFNESSWSEIDKGTTQLYLFPKNLR</sequence>
<dbReference type="PANTHER" id="PTHR47623">
    <property type="entry name" value="OS09G0287300 PROTEIN"/>
    <property type="match status" value="1"/>
</dbReference>
<dbReference type="Proteomes" id="UP000198820">
    <property type="component" value="Unassembled WGS sequence"/>
</dbReference>
<protein>
    <submittedName>
        <fullName evidence="2">Phosphohistidine phosphatase</fullName>
    </submittedName>
</protein>
<feature type="binding site" evidence="1">
    <location>
        <position position="61"/>
    </location>
    <ligand>
        <name>substrate</name>
    </ligand>
</feature>
<dbReference type="SUPFAM" id="SSF53254">
    <property type="entry name" value="Phosphoglycerate mutase-like"/>
    <property type="match status" value="1"/>
</dbReference>
<keyword evidence="3" id="KW-1185">Reference proteome</keyword>
<organism evidence="2 3">
    <name type="scientific">Psychroflexus halocasei</name>
    <dbReference type="NCBI Taxonomy" id="908615"/>
    <lineage>
        <taxon>Bacteria</taxon>
        <taxon>Pseudomonadati</taxon>
        <taxon>Bacteroidota</taxon>
        <taxon>Flavobacteriia</taxon>
        <taxon>Flavobacteriales</taxon>
        <taxon>Flavobacteriaceae</taxon>
        <taxon>Psychroflexus</taxon>
    </lineage>
</organism>
<dbReference type="Gene3D" id="3.40.50.1240">
    <property type="entry name" value="Phosphoglycerate mutase-like"/>
    <property type="match status" value="1"/>
</dbReference>
<accession>A0A1H3XLP1</accession>
<dbReference type="AlphaFoldDB" id="A0A1H3XLP1"/>
<proteinExistence type="predicted"/>